<dbReference type="EMBL" id="LRGC01000009">
    <property type="protein sequence ID" value="KWR54279.1"/>
    <property type="molecule type" value="Genomic_DNA"/>
</dbReference>
<dbReference type="STRING" id="46506.AA415_02222"/>
<evidence type="ECO:0000313" key="2">
    <source>
        <dbReference type="EMBL" id="KWR54279.1"/>
    </source>
</evidence>
<keyword evidence="3" id="KW-1185">Reference proteome</keyword>
<comment type="caution">
    <text evidence="2">The sequence shown here is derived from an EMBL/GenBank/DDBJ whole genome shotgun (WGS) entry which is preliminary data.</text>
</comment>
<feature type="signal peptide" evidence="1">
    <location>
        <begin position="1"/>
        <end position="25"/>
    </location>
</feature>
<dbReference type="PATRIC" id="fig|46506.5.peg.2381"/>
<reference evidence="2 3" key="1">
    <citation type="journal article" date="2016" name="BMC Genomics">
        <title>Type VI secretion systems of human gut Bacteroidales segregate into three genetic architectures, two of which are contained on mobile genetic elements.</title>
        <authorList>
            <person name="Coyne M.J."/>
            <person name="Roelofs K.G."/>
            <person name="Comstock L.E."/>
        </authorList>
    </citation>
    <scope>NUCLEOTIDE SEQUENCE [LARGE SCALE GENOMIC DNA]</scope>
    <source>
        <strain evidence="2 3">CL09T03C01</strain>
    </source>
</reference>
<sequence precursor="true">MNEIRYSKVLVVLCCLALHIATLSAQNDSVRFFNEVDTSFCKVHVGQDVRVGYYSTGEIYDMSVPRWDDCEAELVSGPHSTRSSRTSFVNGKQENLSLHGNYYIVRFKKAGWVTLPSVRAMTGGKMRTCSTMKVCVLPAENIEEVVCSVSTEPETLRPGEVFKFVLTCNRHPDESKPELEHPGIRQLSFSTRYSKKDGKEEYAFVYRMEVVRAGSNIIRVRKLTFGGADYPIKPFLLKIDGETYL</sequence>
<protein>
    <submittedName>
        <fullName evidence="2">Oxygen tolerance</fullName>
    </submittedName>
</protein>
<dbReference type="RefSeq" id="WP_060386065.1">
    <property type="nucleotide sequence ID" value="NZ_DAWEKG010000014.1"/>
</dbReference>
<dbReference type="Proteomes" id="UP000056419">
    <property type="component" value="Unassembled WGS sequence"/>
</dbReference>
<proteinExistence type="predicted"/>
<dbReference type="AlphaFoldDB" id="A0A120A1X0"/>
<accession>A0A120A1X0</accession>
<name>A0A120A1X0_BACSE</name>
<gene>
    <name evidence="2" type="ORF">AA415_02222</name>
</gene>
<keyword evidence="1" id="KW-0732">Signal</keyword>
<evidence type="ECO:0000313" key="3">
    <source>
        <dbReference type="Proteomes" id="UP000056419"/>
    </source>
</evidence>
<evidence type="ECO:0000256" key="1">
    <source>
        <dbReference type="SAM" id="SignalP"/>
    </source>
</evidence>
<organism evidence="2 3">
    <name type="scientific">Bacteroides stercoris</name>
    <dbReference type="NCBI Taxonomy" id="46506"/>
    <lineage>
        <taxon>Bacteria</taxon>
        <taxon>Pseudomonadati</taxon>
        <taxon>Bacteroidota</taxon>
        <taxon>Bacteroidia</taxon>
        <taxon>Bacteroidales</taxon>
        <taxon>Bacteroidaceae</taxon>
        <taxon>Bacteroides</taxon>
    </lineage>
</organism>
<feature type="chain" id="PRO_5007163367" evidence="1">
    <location>
        <begin position="26"/>
        <end position="245"/>
    </location>
</feature>